<dbReference type="AlphaFoldDB" id="A0A929BCV4"/>
<sequence length="251" mass="27230">MWLERVGEQHANDEMIVERLALALDLVEARYDPVGVLEAAIDPTRPIEERKTALARLRIDPGSHIRIIATGPDGRPGTAPSTAVPTRHGMLRATLGRAATEPPSTPAGLGTWVRADHAPESWDAAMIALELAEPTRPVVDASDLGTLLMLAQAHDPQAPHEDIRGLMRLDTRSAQVLRALVETDSIRSAAAELGMHHSTLQARHEALTRDLGYDPRTTTGRIRYGAAEFLRRLTDERVVADESGHPGDGQG</sequence>
<evidence type="ECO:0008006" key="3">
    <source>
        <dbReference type="Google" id="ProtNLM"/>
    </source>
</evidence>
<reference evidence="1" key="1">
    <citation type="submission" date="2020-10" db="EMBL/GenBank/DDBJ databases">
        <title>Diversity and distribution of actinomycetes associated with coral in the coast of Hainan.</title>
        <authorList>
            <person name="Li F."/>
        </authorList>
    </citation>
    <scope>NUCLEOTIDE SEQUENCE</scope>
    <source>
        <strain evidence="1">HNM0983</strain>
    </source>
</reference>
<dbReference type="Proteomes" id="UP000598360">
    <property type="component" value="Unassembled WGS sequence"/>
</dbReference>
<dbReference type="EMBL" id="JADEYC010000042">
    <property type="protein sequence ID" value="MBE9376440.1"/>
    <property type="molecule type" value="Genomic_DNA"/>
</dbReference>
<organism evidence="1 2">
    <name type="scientific">Saccharopolyspora montiporae</name>
    <dbReference type="NCBI Taxonomy" id="2781240"/>
    <lineage>
        <taxon>Bacteria</taxon>
        <taxon>Bacillati</taxon>
        <taxon>Actinomycetota</taxon>
        <taxon>Actinomycetes</taxon>
        <taxon>Pseudonocardiales</taxon>
        <taxon>Pseudonocardiaceae</taxon>
        <taxon>Saccharopolyspora</taxon>
    </lineage>
</organism>
<proteinExistence type="predicted"/>
<dbReference type="InterPro" id="IPR042070">
    <property type="entry name" value="PucR_C-HTH_sf"/>
</dbReference>
<name>A0A929BCV4_9PSEU</name>
<evidence type="ECO:0000313" key="1">
    <source>
        <dbReference type="EMBL" id="MBE9376440.1"/>
    </source>
</evidence>
<comment type="caution">
    <text evidence="1">The sequence shown here is derived from an EMBL/GenBank/DDBJ whole genome shotgun (WGS) entry which is preliminary data.</text>
</comment>
<accession>A0A929BCV4</accession>
<dbReference type="RefSeq" id="WP_193930111.1">
    <property type="nucleotide sequence ID" value="NZ_JADEYC010000042.1"/>
</dbReference>
<keyword evidence="2" id="KW-1185">Reference proteome</keyword>
<dbReference type="Gene3D" id="1.10.10.2840">
    <property type="entry name" value="PucR C-terminal helix-turn-helix domain"/>
    <property type="match status" value="1"/>
</dbReference>
<protein>
    <recommendedName>
        <fullName evidence="3">PucR C-terminal helix-turn-helix domain-containing protein</fullName>
    </recommendedName>
</protein>
<gene>
    <name evidence="1" type="ORF">IQ251_18465</name>
</gene>
<evidence type="ECO:0000313" key="2">
    <source>
        <dbReference type="Proteomes" id="UP000598360"/>
    </source>
</evidence>